<feature type="signal peptide" evidence="1">
    <location>
        <begin position="1"/>
        <end position="22"/>
    </location>
</feature>
<name>A0ABT3TLA3_9GAMM</name>
<sequence length="453" mass="51218">MNNKLTSLMLTALLGVAPLSHAKVTAEQAAQLGGDTLTPIGAERAGNADGSIPAWTGGIQEMPAGYVEGERLVNPFADDEVQYTINASNYQDYEQFLSPGQIALLKRYPDTFSMPVYPTRRSARIPEAEYEGIKAGATETEMVQGGSGLTKFKASVPFPIPQHGLEVIWNHITRYRTPYGAQWRFTKIPVQANGNFSPVLFEQLTLFANRVPDNPNPNRLFVFLQRILAPARLEGDVLLVHENIDQIAEPRSAWVYNAGQRRVRRAPNIAYDGPGTASDGLSTSDDLDMYNGSPDRYDWELVGKQELMIPYNSYGLRRGDLNYDDIIKAGHPNPEHLRYEKHRVWVIDSKLKDGARHIYARRTYYVDEDTWQIAIIDHYDGRGELWKVKEGHEVSHYQVEVPWLAADFLYDLVSGRYLATGLDNEEKGYPYNFEWQGDFDDFTPAALRRAGRR</sequence>
<protein>
    <submittedName>
        <fullName evidence="2">DUF1329 domain-containing protein</fullName>
    </submittedName>
</protein>
<accession>A0ABT3TLA3</accession>
<comment type="caution">
    <text evidence="2">The sequence shown here is derived from an EMBL/GenBank/DDBJ whole genome shotgun (WGS) entry which is preliminary data.</text>
</comment>
<organism evidence="2 3">
    <name type="scientific">Candidatus Litorirhabdus singularis</name>
    <dbReference type="NCBI Taxonomy" id="2518993"/>
    <lineage>
        <taxon>Bacteria</taxon>
        <taxon>Pseudomonadati</taxon>
        <taxon>Pseudomonadota</taxon>
        <taxon>Gammaproteobacteria</taxon>
        <taxon>Cellvibrionales</taxon>
        <taxon>Halieaceae</taxon>
        <taxon>Candidatus Litorirhabdus</taxon>
    </lineage>
</organism>
<evidence type="ECO:0000256" key="1">
    <source>
        <dbReference type="SAM" id="SignalP"/>
    </source>
</evidence>
<dbReference type="InterPro" id="IPR010752">
    <property type="entry name" value="DUF1329"/>
</dbReference>
<dbReference type="RefSeq" id="WP_279247108.1">
    <property type="nucleotide sequence ID" value="NZ_SHNN01000005.1"/>
</dbReference>
<evidence type="ECO:0000313" key="2">
    <source>
        <dbReference type="EMBL" id="MCX2983078.1"/>
    </source>
</evidence>
<dbReference type="Pfam" id="PF07044">
    <property type="entry name" value="DUF1329"/>
    <property type="match status" value="1"/>
</dbReference>
<dbReference type="CDD" id="cd16329">
    <property type="entry name" value="LolA_like"/>
    <property type="match status" value="1"/>
</dbReference>
<dbReference type="Gene3D" id="2.50.20.10">
    <property type="entry name" value="Lipoprotein localisation LolA/LolB/LppX"/>
    <property type="match status" value="1"/>
</dbReference>
<feature type="chain" id="PRO_5047333503" evidence="1">
    <location>
        <begin position="23"/>
        <end position="453"/>
    </location>
</feature>
<gene>
    <name evidence="2" type="ORF">EYC98_19625</name>
</gene>
<reference evidence="2" key="1">
    <citation type="submission" date="2019-02" db="EMBL/GenBank/DDBJ databases">
        <authorList>
            <person name="Li S.-H."/>
        </authorList>
    </citation>
    <scope>NUCLEOTIDE SEQUENCE</scope>
    <source>
        <strain evidence="2">IMCC14734</strain>
    </source>
</reference>
<proteinExistence type="predicted"/>
<keyword evidence="3" id="KW-1185">Reference proteome</keyword>
<dbReference type="Proteomes" id="UP001143362">
    <property type="component" value="Unassembled WGS sequence"/>
</dbReference>
<dbReference type="EMBL" id="SHNN01000005">
    <property type="protein sequence ID" value="MCX2983078.1"/>
    <property type="molecule type" value="Genomic_DNA"/>
</dbReference>
<keyword evidence="1" id="KW-0732">Signal</keyword>
<evidence type="ECO:0000313" key="3">
    <source>
        <dbReference type="Proteomes" id="UP001143362"/>
    </source>
</evidence>